<feature type="non-terminal residue" evidence="1">
    <location>
        <position position="1"/>
    </location>
</feature>
<organism evidence="1 2">
    <name type="scientific">Datura stramonium</name>
    <name type="common">Jimsonweed</name>
    <name type="synonym">Common thornapple</name>
    <dbReference type="NCBI Taxonomy" id="4076"/>
    <lineage>
        <taxon>Eukaryota</taxon>
        <taxon>Viridiplantae</taxon>
        <taxon>Streptophyta</taxon>
        <taxon>Embryophyta</taxon>
        <taxon>Tracheophyta</taxon>
        <taxon>Spermatophyta</taxon>
        <taxon>Magnoliopsida</taxon>
        <taxon>eudicotyledons</taxon>
        <taxon>Gunneridae</taxon>
        <taxon>Pentapetalae</taxon>
        <taxon>asterids</taxon>
        <taxon>lamiids</taxon>
        <taxon>Solanales</taxon>
        <taxon>Solanaceae</taxon>
        <taxon>Solanoideae</taxon>
        <taxon>Datureae</taxon>
        <taxon>Datura</taxon>
    </lineage>
</organism>
<reference evidence="1 2" key="1">
    <citation type="journal article" date="2021" name="BMC Genomics">
        <title>Datura genome reveals duplications of psychoactive alkaloid biosynthetic genes and high mutation rate following tissue culture.</title>
        <authorList>
            <person name="Rajewski A."/>
            <person name="Carter-House D."/>
            <person name="Stajich J."/>
            <person name="Litt A."/>
        </authorList>
    </citation>
    <scope>NUCLEOTIDE SEQUENCE [LARGE SCALE GENOMIC DNA]</scope>
    <source>
        <strain evidence="1">AR-01</strain>
    </source>
</reference>
<gene>
    <name evidence="1" type="ORF">HAX54_047758</name>
</gene>
<evidence type="ECO:0000313" key="2">
    <source>
        <dbReference type="Proteomes" id="UP000823775"/>
    </source>
</evidence>
<accession>A0ABS8WKF5</accession>
<dbReference type="EMBL" id="JACEIK010007783">
    <property type="protein sequence ID" value="MCE3050649.1"/>
    <property type="molecule type" value="Genomic_DNA"/>
</dbReference>
<protein>
    <submittedName>
        <fullName evidence="1">Uncharacterized protein</fullName>
    </submittedName>
</protein>
<comment type="caution">
    <text evidence="1">The sequence shown here is derived from an EMBL/GenBank/DDBJ whole genome shotgun (WGS) entry which is preliminary data.</text>
</comment>
<sequence length="109" mass="12081">DSISPLRPQSDRTQHGPRDLNMIEPTMALKPHSGPFGHYTALTPAKRRCQADDTRRFGEPDLRATDLYLQTADANADSIKGSLVKPERKFESCRRAPALAISSKNAHVI</sequence>
<dbReference type="Proteomes" id="UP000823775">
    <property type="component" value="Unassembled WGS sequence"/>
</dbReference>
<keyword evidence="2" id="KW-1185">Reference proteome</keyword>
<proteinExistence type="predicted"/>
<evidence type="ECO:0000313" key="1">
    <source>
        <dbReference type="EMBL" id="MCE3050649.1"/>
    </source>
</evidence>
<name>A0ABS8WKF5_DATST</name>